<dbReference type="Proteomes" id="UP000597617">
    <property type="component" value="Unassembled WGS sequence"/>
</dbReference>
<comment type="caution">
    <text evidence="1">The sequence shown here is derived from an EMBL/GenBank/DDBJ whole genome shotgun (WGS) entry which is preliminary data.</text>
</comment>
<sequence>MHLNTDALADPAPRKKPCIRDMHELVTHHLPSAVVKLIPLDELDRRGEELMAEHPRFVEELPILVQGEKVRRARFRSLQLVGRMPAPMTTTQAYLNA</sequence>
<protein>
    <submittedName>
        <fullName evidence="1">Uncharacterized protein</fullName>
    </submittedName>
</protein>
<proteinExistence type="predicted"/>
<evidence type="ECO:0000313" key="2">
    <source>
        <dbReference type="Proteomes" id="UP000597617"/>
    </source>
</evidence>
<dbReference type="RefSeq" id="WP_196283845.1">
    <property type="nucleotide sequence ID" value="NZ_JADQDQ010000013.1"/>
</dbReference>
<evidence type="ECO:0000313" key="1">
    <source>
        <dbReference type="EMBL" id="MBF9239493.1"/>
    </source>
</evidence>
<name>A0ABS0IM89_9BACT</name>
<keyword evidence="2" id="KW-1185">Reference proteome</keyword>
<accession>A0ABS0IM89</accession>
<organism evidence="1 2">
    <name type="scientific">Hymenobacter jeongseonensis</name>
    <dbReference type="NCBI Taxonomy" id="2791027"/>
    <lineage>
        <taxon>Bacteria</taxon>
        <taxon>Pseudomonadati</taxon>
        <taxon>Bacteroidota</taxon>
        <taxon>Cytophagia</taxon>
        <taxon>Cytophagales</taxon>
        <taxon>Hymenobacteraceae</taxon>
        <taxon>Hymenobacter</taxon>
    </lineage>
</organism>
<gene>
    <name evidence="1" type="ORF">I2I05_19020</name>
</gene>
<reference evidence="1 2" key="1">
    <citation type="submission" date="2020-11" db="EMBL/GenBank/DDBJ databases">
        <authorList>
            <person name="Kim M.K."/>
        </authorList>
    </citation>
    <scope>NUCLEOTIDE SEQUENCE [LARGE SCALE GENOMIC DNA]</scope>
    <source>
        <strain evidence="1 2">BT683</strain>
    </source>
</reference>
<dbReference type="EMBL" id="JADQDQ010000013">
    <property type="protein sequence ID" value="MBF9239493.1"/>
    <property type="molecule type" value="Genomic_DNA"/>
</dbReference>